<gene>
    <name evidence="1" type="ORF">CALMAC_LOCUS16423</name>
</gene>
<dbReference type="EMBL" id="CAACVG010011363">
    <property type="protein sequence ID" value="VEN57917.1"/>
    <property type="molecule type" value="Genomic_DNA"/>
</dbReference>
<protein>
    <recommendedName>
        <fullName evidence="3">Transposase Tc1-like domain-containing protein</fullName>
    </recommendedName>
</protein>
<dbReference type="PANTHER" id="PTHR47326">
    <property type="entry name" value="TRANSPOSABLE ELEMENT TC3 TRANSPOSASE-LIKE PROTEIN"/>
    <property type="match status" value="1"/>
</dbReference>
<feature type="non-terminal residue" evidence="1">
    <location>
        <position position="88"/>
    </location>
</feature>
<name>A0A653DEY3_CALMS</name>
<reference evidence="1 2" key="1">
    <citation type="submission" date="2019-01" db="EMBL/GenBank/DDBJ databases">
        <authorList>
            <person name="Sayadi A."/>
        </authorList>
    </citation>
    <scope>NUCLEOTIDE SEQUENCE [LARGE SCALE GENOMIC DNA]</scope>
</reference>
<keyword evidence="2" id="KW-1185">Reference proteome</keyword>
<accession>A0A653DEY3</accession>
<sequence>GRPRSTQEDEVVLEQVAEDPSTSVRFIERRTGVSKSQAQRILKRYEYHLYHIQRVQTLLSSEMLHVFRFVGQCWRSIRKTLIFSTGFC</sequence>
<proteinExistence type="predicted"/>
<evidence type="ECO:0000313" key="1">
    <source>
        <dbReference type="EMBL" id="VEN57917.1"/>
    </source>
</evidence>
<evidence type="ECO:0008006" key="3">
    <source>
        <dbReference type="Google" id="ProtNLM"/>
    </source>
</evidence>
<dbReference type="Proteomes" id="UP000410492">
    <property type="component" value="Unassembled WGS sequence"/>
</dbReference>
<evidence type="ECO:0000313" key="2">
    <source>
        <dbReference type="Proteomes" id="UP000410492"/>
    </source>
</evidence>
<dbReference type="PANTHER" id="PTHR47326:SF1">
    <property type="entry name" value="HTH PSQ-TYPE DOMAIN-CONTAINING PROTEIN"/>
    <property type="match status" value="1"/>
</dbReference>
<dbReference type="AlphaFoldDB" id="A0A653DEY3"/>
<organism evidence="1 2">
    <name type="scientific">Callosobruchus maculatus</name>
    <name type="common">Southern cowpea weevil</name>
    <name type="synonym">Pulse bruchid</name>
    <dbReference type="NCBI Taxonomy" id="64391"/>
    <lineage>
        <taxon>Eukaryota</taxon>
        <taxon>Metazoa</taxon>
        <taxon>Ecdysozoa</taxon>
        <taxon>Arthropoda</taxon>
        <taxon>Hexapoda</taxon>
        <taxon>Insecta</taxon>
        <taxon>Pterygota</taxon>
        <taxon>Neoptera</taxon>
        <taxon>Endopterygota</taxon>
        <taxon>Coleoptera</taxon>
        <taxon>Polyphaga</taxon>
        <taxon>Cucujiformia</taxon>
        <taxon>Chrysomeloidea</taxon>
        <taxon>Chrysomelidae</taxon>
        <taxon>Bruchinae</taxon>
        <taxon>Bruchini</taxon>
        <taxon>Callosobruchus</taxon>
    </lineage>
</organism>
<feature type="non-terminal residue" evidence="1">
    <location>
        <position position="1"/>
    </location>
</feature>